<dbReference type="AlphaFoldDB" id="A0A7J9BKU7"/>
<feature type="non-terminal residue" evidence="1">
    <location>
        <position position="136"/>
    </location>
</feature>
<proteinExistence type="predicted"/>
<organism evidence="1 2">
    <name type="scientific">Gossypium gossypioides</name>
    <name type="common">Mexican cotton</name>
    <name type="synonym">Selera gossypioides</name>
    <dbReference type="NCBI Taxonomy" id="34282"/>
    <lineage>
        <taxon>Eukaryota</taxon>
        <taxon>Viridiplantae</taxon>
        <taxon>Streptophyta</taxon>
        <taxon>Embryophyta</taxon>
        <taxon>Tracheophyta</taxon>
        <taxon>Spermatophyta</taxon>
        <taxon>Magnoliopsida</taxon>
        <taxon>eudicotyledons</taxon>
        <taxon>Gunneridae</taxon>
        <taxon>Pentapetalae</taxon>
        <taxon>rosids</taxon>
        <taxon>malvids</taxon>
        <taxon>Malvales</taxon>
        <taxon>Malvaceae</taxon>
        <taxon>Malvoideae</taxon>
        <taxon>Gossypium</taxon>
    </lineage>
</organism>
<keyword evidence="2" id="KW-1185">Reference proteome</keyword>
<protein>
    <submittedName>
        <fullName evidence="1">Uncharacterized protein</fullName>
    </submittedName>
</protein>
<comment type="caution">
    <text evidence="1">The sequence shown here is derived from an EMBL/GenBank/DDBJ whole genome shotgun (WGS) entry which is preliminary data.</text>
</comment>
<evidence type="ECO:0000313" key="2">
    <source>
        <dbReference type="Proteomes" id="UP000593579"/>
    </source>
</evidence>
<dbReference type="OrthoDB" id="998885at2759"/>
<name>A0A7J9BKU7_GOSGO</name>
<gene>
    <name evidence="1" type="ORF">Gogos_010295</name>
</gene>
<accession>A0A7J9BKU7</accession>
<dbReference type="Proteomes" id="UP000593579">
    <property type="component" value="Unassembled WGS sequence"/>
</dbReference>
<dbReference type="EMBL" id="JABEZY010000004">
    <property type="protein sequence ID" value="MBA0736791.1"/>
    <property type="molecule type" value="Genomic_DNA"/>
</dbReference>
<sequence>MESPLFDFKDFSDINDFHFMYNGNDTMVNEDATNLSKVDAGVELLPLIVTTNEQTQLNPINTDLNTFKEEEMFLKDGVYTTQPIYSKCRVNSVETNQFNSHIGSSLPENAVYTTQPAYSECRVNLVKANNLNGHIG</sequence>
<evidence type="ECO:0000313" key="1">
    <source>
        <dbReference type="EMBL" id="MBA0736791.1"/>
    </source>
</evidence>
<reference evidence="1 2" key="1">
    <citation type="journal article" date="2019" name="Genome Biol. Evol.">
        <title>Insights into the evolution of the New World diploid cottons (Gossypium, subgenus Houzingenia) based on genome sequencing.</title>
        <authorList>
            <person name="Grover C.E."/>
            <person name="Arick M.A. 2nd"/>
            <person name="Thrash A."/>
            <person name="Conover J.L."/>
            <person name="Sanders W.S."/>
            <person name="Peterson D.G."/>
            <person name="Frelichowski J.E."/>
            <person name="Scheffler J.A."/>
            <person name="Scheffler B.E."/>
            <person name="Wendel J.F."/>
        </authorList>
    </citation>
    <scope>NUCLEOTIDE SEQUENCE [LARGE SCALE GENOMIC DNA]</scope>
    <source>
        <strain evidence="1">5</strain>
        <tissue evidence="1">Leaf</tissue>
    </source>
</reference>